<accession>A0A3N6MAG5</accession>
<dbReference type="Proteomes" id="UP000281431">
    <property type="component" value="Unassembled WGS sequence"/>
</dbReference>
<comment type="caution">
    <text evidence="1">The sequence shown here is derived from an EMBL/GenBank/DDBJ whole genome shotgun (WGS) entry which is preliminary data.</text>
</comment>
<organism evidence="1 2">
    <name type="scientific">Natrarchaeobius chitinivorans</name>
    <dbReference type="NCBI Taxonomy" id="1679083"/>
    <lineage>
        <taxon>Archaea</taxon>
        <taxon>Methanobacteriati</taxon>
        <taxon>Methanobacteriota</taxon>
        <taxon>Stenosarchaea group</taxon>
        <taxon>Halobacteria</taxon>
        <taxon>Halobacteriales</taxon>
        <taxon>Natrialbaceae</taxon>
        <taxon>Natrarchaeobius</taxon>
    </lineage>
</organism>
<dbReference type="InterPro" id="IPR036390">
    <property type="entry name" value="WH_DNA-bd_sf"/>
</dbReference>
<evidence type="ECO:0000313" key="2">
    <source>
        <dbReference type="Proteomes" id="UP000281431"/>
    </source>
</evidence>
<proteinExistence type="predicted"/>
<reference evidence="1 2" key="1">
    <citation type="submission" date="2018-10" db="EMBL/GenBank/DDBJ databases">
        <title>Natrarchaeobius chitinivorans gen. nov., sp. nov., and Natrarchaeobius haloalkaliphilus sp. nov., alkaliphilic, chitin-utilizing haloarchaea from hypersaline alkaline lakes.</title>
        <authorList>
            <person name="Sorokin D.Y."/>
            <person name="Elcheninov A.G."/>
            <person name="Kostrikina N.A."/>
            <person name="Bale N.J."/>
            <person name="Sinninghe Damste J.S."/>
            <person name="Khijniak T.V."/>
            <person name="Kublanov I.V."/>
            <person name="Toshchakov S.V."/>
        </authorList>
    </citation>
    <scope>NUCLEOTIDE SEQUENCE [LARGE SCALE GENOMIC DNA]</scope>
    <source>
        <strain evidence="1 2">AArcht7</strain>
    </source>
</reference>
<evidence type="ECO:0000313" key="1">
    <source>
        <dbReference type="EMBL" id="RQH00739.1"/>
    </source>
</evidence>
<dbReference type="SUPFAM" id="SSF46785">
    <property type="entry name" value="Winged helix' DNA-binding domain"/>
    <property type="match status" value="1"/>
</dbReference>
<dbReference type="OrthoDB" id="182995at2157"/>
<protein>
    <submittedName>
        <fullName evidence="1">MarR family transcriptional regulator</fullName>
    </submittedName>
</protein>
<keyword evidence="2" id="KW-1185">Reference proteome</keyword>
<sequence length="76" mass="8156">MAEGQLATDQIGVLPSELDSPQGKLVYLYLDATEGATVSDLNQTLAMSKLSILSVLNSLTSEELVEKRGREYVVVG</sequence>
<name>A0A3N6MAG5_NATCH</name>
<gene>
    <name evidence="1" type="ORF">EA472_08835</name>
</gene>
<dbReference type="AlphaFoldDB" id="A0A3N6MAG5"/>
<dbReference type="EMBL" id="REFZ01000005">
    <property type="protein sequence ID" value="RQH00739.1"/>
    <property type="molecule type" value="Genomic_DNA"/>
</dbReference>